<reference evidence="2" key="1">
    <citation type="submission" date="2022-07" db="EMBL/GenBank/DDBJ databases">
        <title>Chromosome-level genome of Muraenolepis orangiensis.</title>
        <authorList>
            <person name="Kim J."/>
        </authorList>
    </citation>
    <scope>NUCLEOTIDE SEQUENCE</scope>
    <source>
        <strain evidence="2">KU_S4_2022</strain>
        <tissue evidence="2">Muscle</tissue>
    </source>
</reference>
<dbReference type="InterPro" id="IPR036179">
    <property type="entry name" value="Ig-like_dom_sf"/>
</dbReference>
<protein>
    <recommendedName>
        <fullName evidence="1">Ig-like domain-containing protein</fullName>
    </recommendedName>
</protein>
<dbReference type="Gene3D" id="2.60.40.10">
    <property type="entry name" value="Immunoglobulins"/>
    <property type="match status" value="1"/>
</dbReference>
<dbReference type="SUPFAM" id="SSF48726">
    <property type="entry name" value="Immunoglobulin"/>
    <property type="match status" value="1"/>
</dbReference>
<dbReference type="EMBL" id="JANIIK010000116">
    <property type="protein sequence ID" value="KAJ3587422.1"/>
    <property type="molecule type" value="Genomic_DNA"/>
</dbReference>
<comment type="caution">
    <text evidence="2">The sequence shown here is derived from an EMBL/GenBank/DDBJ whole genome shotgun (WGS) entry which is preliminary data.</text>
</comment>
<evidence type="ECO:0000313" key="2">
    <source>
        <dbReference type="EMBL" id="KAJ3587422.1"/>
    </source>
</evidence>
<dbReference type="InterPro" id="IPR007110">
    <property type="entry name" value="Ig-like_dom"/>
</dbReference>
<dbReference type="OrthoDB" id="8962944at2759"/>
<gene>
    <name evidence="2" type="ORF">NHX12_011019</name>
</gene>
<dbReference type="AlphaFoldDB" id="A0A9Q0DFL9"/>
<sequence>MEVGPALLQLDDGAAHRLHGASEGWSRLVSSRHTSLVCWMVDLLILMVPDQDPQDLSLTEMNAAMEMPVYSFILLISGVRCTCVPAACLDCDIPANVQAVHNSSDFCNICSNITSHCYDDFQAYLNSSSGLDLQEGSDLILNCNHNLPLSELVFEWRRDEWTVSVQNDSTLAGTALSSAGGTYRCLVYSPCGNVTSNELLVNVNGGEDLDTADKILAVIDSELSDVNITCLNL</sequence>
<keyword evidence="3" id="KW-1185">Reference proteome</keyword>
<evidence type="ECO:0000313" key="3">
    <source>
        <dbReference type="Proteomes" id="UP001148018"/>
    </source>
</evidence>
<name>A0A9Q0DFL9_9TELE</name>
<evidence type="ECO:0000259" key="1">
    <source>
        <dbReference type="PROSITE" id="PS50835"/>
    </source>
</evidence>
<dbReference type="Proteomes" id="UP001148018">
    <property type="component" value="Unassembled WGS sequence"/>
</dbReference>
<feature type="domain" description="Ig-like" evidence="1">
    <location>
        <begin position="135"/>
        <end position="202"/>
    </location>
</feature>
<proteinExistence type="predicted"/>
<organism evidence="2 3">
    <name type="scientific">Muraenolepis orangiensis</name>
    <name type="common">Patagonian moray cod</name>
    <dbReference type="NCBI Taxonomy" id="630683"/>
    <lineage>
        <taxon>Eukaryota</taxon>
        <taxon>Metazoa</taxon>
        <taxon>Chordata</taxon>
        <taxon>Craniata</taxon>
        <taxon>Vertebrata</taxon>
        <taxon>Euteleostomi</taxon>
        <taxon>Actinopterygii</taxon>
        <taxon>Neopterygii</taxon>
        <taxon>Teleostei</taxon>
        <taxon>Neoteleostei</taxon>
        <taxon>Acanthomorphata</taxon>
        <taxon>Zeiogadaria</taxon>
        <taxon>Gadariae</taxon>
        <taxon>Gadiformes</taxon>
        <taxon>Muraenolepidoidei</taxon>
        <taxon>Muraenolepididae</taxon>
        <taxon>Muraenolepis</taxon>
    </lineage>
</organism>
<accession>A0A9Q0DFL9</accession>
<dbReference type="PROSITE" id="PS50835">
    <property type="entry name" value="IG_LIKE"/>
    <property type="match status" value="1"/>
</dbReference>
<dbReference type="InterPro" id="IPR013783">
    <property type="entry name" value="Ig-like_fold"/>
</dbReference>